<dbReference type="InterPro" id="IPR041653">
    <property type="entry name" value="Importin_rep_4"/>
</dbReference>
<reference evidence="6" key="2">
    <citation type="submission" date="2021-08" db="EMBL/GenBank/DDBJ databases">
        <authorList>
            <person name="Gostincar C."/>
            <person name="Sun X."/>
            <person name="Song Z."/>
            <person name="Gunde-Cimerman N."/>
        </authorList>
    </citation>
    <scope>NUCLEOTIDE SEQUENCE</scope>
    <source>
        <strain evidence="6">EXF-9298</strain>
    </source>
</reference>
<evidence type="ECO:0000313" key="7">
    <source>
        <dbReference type="Proteomes" id="UP000729357"/>
    </source>
</evidence>
<evidence type="ECO:0000313" key="6">
    <source>
        <dbReference type="EMBL" id="KAG9914746.1"/>
    </source>
</evidence>
<name>A0A9P8JGF2_AURME</name>
<dbReference type="SUPFAM" id="SSF48371">
    <property type="entry name" value="ARM repeat"/>
    <property type="match status" value="1"/>
</dbReference>
<dbReference type="GO" id="GO:0006606">
    <property type="term" value="P:protein import into nucleus"/>
    <property type="evidence" value="ECO:0007669"/>
    <property type="project" value="InterPro"/>
</dbReference>
<keyword evidence="3" id="KW-0963">Cytoplasm</keyword>
<organism evidence="6 7">
    <name type="scientific">Aureobasidium melanogenum</name>
    <name type="common">Aureobasidium pullulans var. melanogenum</name>
    <dbReference type="NCBI Taxonomy" id="46634"/>
    <lineage>
        <taxon>Eukaryota</taxon>
        <taxon>Fungi</taxon>
        <taxon>Dikarya</taxon>
        <taxon>Ascomycota</taxon>
        <taxon>Pezizomycotina</taxon>
        <taxon>Dothideomycetes</taxon>
        <taxon>Dothideomycetidae</taxon>
        <taxon>Dothideales</taxon>
        <taxon>Saccotheciaceae</taxon>
        <taxon>Aureobasidium</taxon>
    </lineage>
</organism>
<feature type="non-terminal residue" evidence="6">
    <location>
        <position position="1"/>
    </location>
</feature>
<dbReference type="EMBL" id="JAHFXS010009670">
    <property type="protein sequence ID" value="KAG9914746.1"/>
    <property type="molecule type" value="Genomic_DNA"/>
</dbReference>
<dbReference type="GO" id="GO:0005634">
    <property type="term" value="C:nucleus"/>
    <property type="evidence" value="ECO:0007669"/>
    <property type="project" value="UniProtKB-SubCell"/>
</dbReference>
<dbReference type="AlphaFoldDB" id="A0A9P8JGF2"/>
<evidence type="ECO:0000256" key="2">
    <source>
        <dbReference type="ARBA" id="ARBA00022448"/>
    </source>
</evidence>
<dbReference type="InterPro" id="IPR040122">
    <property type="entry name" value="Importin_beta"/>
</dbReference>
<keyword evidence="7" id="KW-1185">Reference proteome</keyword>
<keyword evidence="2" id="KW-0813">Transport</keyword>
<evidence type="ECO:0000256" key="4">
    <source>
        <dbReference type="ARBA" id="ARBA00022737"/>
    </source>
</evidence>
<keyword evidence="5" id="KW-0653">Protein transport</keyword>
<dbReference type="Proteomes" id="UP000729357">
    <property type="component" value="Unassembled WGS sequence"/>
</dbReference>
<protein>
    <submittedName>
        <fullName evidence="6">ARM repeat-containing protein</fullName>
    </submittedName>
</protein>
<dbReference type="GO" id="GO:0005737">
    <property type="term" value="C:cytoplasm"/>
    <property type="evidence" value="ECO:0007669"/>
    <property type="project" value="UniProtKB-SubCell"/>
</dbReference>
<keyword evidence="4" id="KW-0677">Repeat</keyword>
<comment type="caution">
    <text evidence="6">The sequence shown here is derived from an EMBL/GenBank/DDBJ whole genome shotgun (WGS) entry which is preliminary data.</text>
</comment>
<gene>
    <name evidence="6" type="ORF">KCU98_g23134</name>
</gene>
<reference evidence="6" key="1">
    <citation type="journal article" date="2021" name="J Fungi (Basel)">
        <title>Virulence traits and population genomics of the black yeast Aureobasidium melanogenum.</title>
        <authorList>
            <person name="Cernosa A."/>
            <person name="Sun X."/>
            <person name="Gostincar C."/>
            <person name="Fang C."/>
            <person name="Gunde-Cimerman N."/>
            <person name="Song Z."/>
        </authorList>
    </citation>
    <scope>NUCLEOTIDE SEQUENCE</scope>
    <source>
        <strain evidence="6">EXF-9298</strain>
    </source>
</reference>
<sequence>VKFSITVIQDKDLDDKARQNALELMATFADYSPQMCRKDPNYTADMVTQCLSLMTDVGADDDDAEDWCTTEDLDLDEADMNHVAGEQTMDRLANKLGGQAILPPTFQWLPRMIESGAWRDRHAALMAISAISEGCQELMESELQQVLDLVLPRLNDPHPRVRWAACNALGQMSTDFKGTMQTNFHQIVLPALVESLKSDQPRVASHAAAALVNFC</sequence>
<comment type="subcellular location">
    <subcellularLocation>
        <location evidence="1">Cytoplasm</location>
    </subcellularLocation>
</comment>
<dbReference type="InterPro" id="IPR011989">
    <property type="entry name" value="ARM-like"/>
</dbReference>
<dbReference type="InterPro" id="IPR016024">
    <property type="entry name" value="ARM-type_fold"/>
</dbReference>
<evidence type="ECO:0000256" key="3">
    <source>
        <dbReference type="ARBA" id="ARBA00022490"/>
    </source>
</evidence>
<dbReference type="Pfam" id="PF18808">
    <property type="entry name" value="Importin_rep_4"/>
    <property type="match status" value="1"/>
</dbReference>
<proteinExistence type="predicted"/>
<evidence type="ECO:0000256" key="5">
    <source>
        <dbReference type="ARBA" id="ARBA00022927"/>
    </source>
</evidence>
<dbReference type="Pfam" id="PF13513">
    <property type="entry name" value="HEAT_EZ"/>
    <property type="match status" value="1"/>
</dbReference>
<evidence type="ECO:0000256" key="1">
    <source>
        <dbReference type="ARBA" id="ARBA00004496"/>
    </source>
</evidence>
<feature type="non-terminal residue" evidence="6">
    <location>
        <position position="215"/>
    </location>
</feature>
<accession>A0A9P8JGF2</accession>
<dbReference type="PANTHER" id="PTHR10527">
    <property type="entry name" value="IMPORTIN BETA"/>
    <property type="match status" value="1"/>
</dbReference>
<dbReference type="Gene3D" id="1.25.10.10">
    <property type="entry name" value="Leucine-rich Repeat Variant"/>
    <property type="match status" value="1"/>
</dbReference>